<comment type="subunit">
    <text evidence="9">Component of the mitochondrial contact site and cristae organizing system (MICOS) complex.</text>
</comment>
<evidence type="ECO:0000256" key="6">
    <source>
        <dbReference type="ARBA" id="ARBA00022989"/>
    </source>
</evidence>
<name>A0AAN7VH34_9COLE</name>
<comment type="function">
    <text evidence="1 9">Component of the MICOS complex, a large protein complex of the mitochondrial inner membrane that plays crucial roles in the maintenance of crista junctions, inner membrane architecture, and formation of contact sites to the outer membrane.</text>
</comment>
<feature type="transmembrane region" description="Helical" evidence="9">
    <location>
        <begin position="26"/>
        <end position="44"/>
    </location>
</feature>
<evidence type="ECO:0000256" key="3">
    <source>
        <dbReference type="ARBA" id="ARBA00006792"/>
    </source>
</evidence>
<keyword evidence="8 9" id="KW-0472">Membrane</keyword>
<organism evidence="10 11">
    <name type="scientific">Pyrocoelia pectoralis</name>
    <dbReference type="NCBI Taxonomy" id="417401"/>
    <lineage>
        <taxon>Eukaryota</taxon>
        <taxon>Metazoa</taxon>
        <taxon>Ecdysozoa</taxon>
        <taxon>Arthropoda</taxon>
        <taxon>Hexapoda</taxon>
        <taxon>Insecta</taxon>
        <taxon>Pterygota</taxon>
        <taxon>Neoptera</taxon>
        <taxon>Endopterygota</taxon>
        <taxon>Coleoptera</taxon>
        <taxon>Polyphaga</taxon>
        <taxon>Elateriformia</taxon>
        <taxon>Elateroidea</taxon>
        <taxon>Lampyridae</taxon>
        <taxon>Lampyrinae</taxon>
        <taxon>Pyrocoelia</taxon>
    </lineage>
</organism>
<dbReference type="PANTHER" id="PTHR21304:SF0">
    <property type="entry name" value="MICOS COMPLEX SUBUNIT MIC10"/>
    <property type="match status" value="1"/>
</dbReference>
<evidence type="ECO:0000256" key="5">
    <source>
        <dbReference type="ARBA" id="ARBA00022792"/>
    </source>
</evidence>
<accession>A0AAN7VH34</accession>
<evidence type="ECO:0000313" key="11">
    <source>
        <dbReference type="Proteomes" id="UP001329430"/>
    </source>
</evidence>
<evidence type="ECO:0000313" key="10">
    <source>
        <dbReference type="EMBL" id="KAK5645061.1"/>
    </source>
</evidence>
<protein>
    <recommendedName>
        <fullName evidence="9">MICOS complex subunit MIC10</fullName>
    </recommendedName>
</protein>
<evidence type="ECO:0000256" key="1">
    <source>
        <dbReference type="ARBA" id="ARBA00002689"/>
    </source>
</evidence>
<proteinExistence type="inferred from homology"/>
<evidence type="ECO:0000256" key="7">
    <source>
        <dbReference type="ARBA" id="ARBA00023128"/>
    </source>
</evidence>
<dbReference type="AlphaFoldDB" id="A0AAN7VH34"/>
<evidence type="ECO:0000256" key="9">
    <source>
        <dbReference type="RuleBase" id="RU363011"/>
    </source>
</evidence>
<keyword evidence="7 9" id="KW-0496">Mitochondrion</keyword>
<comment type="caution">
    <text evidence="10">The sequence shown here is derived from an EMBL/GenBank/DDBJ whole genome shotgun (WGS) entry which is preliminary data.</text>
</comment>
<comment type="similarity">
    <text evidence="3 9">Belongs to the MICOS complex subunit Mic10 family.</text>
</comment>
<evidence type="ECO:0000256" key="2">
    <source>
        <dbReference type="ARBA" id="ARBA00004434"/>
    </source>
</evidence>
<dbReference type="PANTHER" id="PTHR21304">
    <property type="entry name" value="MICOS COMPLEX SUBUNIT MIC10"/>
    <property type="match status" value="1"/>
</dbReference>
<sequence>MASKDAHIYKEDQLDRKWNRCFTDGLLKFTGGFLIGTVVSFLFFKKRKWPMILGGGFGIGMAYSNCERDLNSMLQPVSKEC</sequence>
<keyword evidence="6 9" id="KW-1133">Transmembrane helix</keyword>
<gene>
    <name evidence="10" type="ORF">RI129_006361</name>
</gene>
<comment type="subcellular location">
    <subcellularLocation>
        <location evidence="2 9">Mitochondrion inner membrane</location>
        <topology evidence="2 9">Single-pass membrane protein</topology>
    </subcellularLocation>
</comment>
<keyword evidence="5 9" id="KW-0999">Mitochondrion inner membrane</keyword>
<keyword evidence="11" id="KW-1185">Reference proteome</keyword>
<dbReference type="InterPro" id="IPR007512">
    <property type="entry name" value="Mic10"/>
</dbReference>
<evidence type="ECO:0000256" key="4">
    <source>
        <dbReference type="ARBA" id="ARBA00022692"/>
    </source>
</evidence>
<evidence type="ECO:0000256" key="8">
    <source>
        <dbReference type="ARBA" id="ARBA00023136"/>
    </source>
</evidence>
<dbReference type="EMBL" id="JAVRBK010000004">
    <property type="protein sequence ID" value="KAK5645061.1"/>
    <property type="molecule type" value="Genomic_DNA"/>
</dbReference>
<dbReference type="Proteomes" id="UP001329430">
    <property type="component" value="Chromosome 4"/>
</dbReference>
<dbReference type="Pfam" id="PF04418">
    <property type="entry name" value="DUF543"/>
    <property type="match status" value="1"/>
</dbReference>
<reference evidence="10 11" key="1">
    <citation type="journal article" date="2024" name="Insects">
        <title>An Improved Chromosome-Level Genome Assembly of the Firefly Pyrocoelia pectoralis.</title>
        <authorList>
            <person name="Fu X."/>
            <person name="Meyer-Rochow V.B."/>
            <person name="Ballantyne L."/>
            <person name="Zhu X."/>
        </authorList>
    </citation>
    <scope>NUCLEOTIDE SEQUENCE [LARGE SCALE GENOMIC DNA]</scope>
    <source>
        <strain evidence="10">XCY_ONT2</strain>
    </source>
</reference>
<keyword evidence="4 9" id="KW-0812">Transmembrane</keyword>
<dbReference type="GO" id="GO:0061617">
    <property type="term" value="C:MICOS complex"/>
    <property type="evidence" value="ECO:0007669"/>
    <property type="project" value="UniProtKB-UniRule"/>
</dbReference>